<sequence length="171" mass="18836">MSRRLLHLSLFAAVSVMLGACASSGPSVNPAITSAVSSHGVNSGTYVKMSHGQVLDYDDILNLVQKDVPSNIIVGYLASTRKVYDFNTAQLQGLKSAGASAQVLNFLSESQGFYGKTTPAQVTRTKNEQADRYYRTPYYQDEQPFAYNAPIIDDWYDSGYEESLYSPFSFN</sequence>
<evidence type="ECO:0000256" key="1">
    <source>
        <dbReference type="SAM" id="SignalP"/>
    </source>
</evidence>
<keyword evidence="1" id="KW-0732">Signal</keyword>
<reference evidence="3" key="1">
    <citation type="journal article" date="2017" name="Genome Announc.">
        <title>Draft Genome Sequence of Terrimicrobium sacchariphilum NM-5T, a Facultative Anaerobic Soil Bacterium of the Class Spartobacteria.</title>
        <authorList>
            <person name="Qiu Y.L."/>
            <person name="Tourlousse D.M."/>
            <person name="Matsuura N."/>
            <person name="Ohashi A."/>
            <person name="Sekiguchi Y."/>
        </authorList>
    </citation>
    <scope>NUCLEOTIDE SEQUENCE [LARGE SCALE GENOMIC DNA]</scope>
    <source>
        <strain evidence="3">NM-5</strain>
    </source>
</reference>
<dbReference type="InParanoid" id="A0A146G943"/>
<keyword evidence="3" id="KW-1185">Reference proteome</keyword>
<name>A0A146G943_TERSA</name>
<protein>
    <recommendedName>
        <fullName evidence="4">Lipoprotein</fullName>
    </recommendedName>
</protein>
<feature type="chain" id="PRO_5007524735" description="Lipoprotein" evidence="1">
    <location>
        <begin position="23"/>
        <end position="171"/>
    </location>
</feature>
<dbReference type="STRING" id="690879.TSACC_22619"/>
<gene>
    <name evidence="2" type="ORF">TSACC_22619</name>
</gene>
<organism evidence="2 3">
    <name type="scientific">Terrimicrobium sacchariphilum</name>
    <dbReference type="NCBI Taxonomy" id="690879"/>
    <lineage>
        <taxon>Bacteria</taxon>
        <taxon>Pseudomonadati</taxon>
        <taxon>Verrucomicrobiota</taxon>
        <taxon>Terrimicrobiia</taxon>
        <taxon>Terrimicrobiales</taxon>
        <taxon>Terrimicrobiaceae</taxon>
        <taxon>Terrimicrobium</taxon>
    </lineage>
</organism>
<comment type="caution">
    <text evidence="2">The sequence shown here is derived from an EMBL/GenBank/DDBJ whole genome shotgun (WGS) entry which is preliminary data.</text>
</comment>
<dbReference type="AlphaFoldDB" id="A0A146G943"/>
<dbReference type="Proteomes" id="UP000076023">
    <property type="component" value="Unassembled WGS sequence"/>
</dbReference>
<evidence type="ECO:0008006" key="4">
    <source>
        <dbReference type="Google" id="ProtNLM"/>
    </source>
</evidence>
<evidence type="ECO:0000313" key="2">
    <source>
        <dbReference type="EMBL" id="GAT34195.1"/>
    </source>
</evidence>
<dbReference type="RefSeq" id="WP_075079846.1">
    <property type="nucleotide sequence ID" value="NZ_BDCO01000002.1"/>
</dbReference>
<feature type="signal peptide" evidence="1">
    <location>
        <begin position="1"/>
        <end position="22"/>
    </location>
</feature>
<accession>A0A146G943</accession>
<proteinExistence type="predicted"/>
<dbReference type="PROSITE" id="PS51257">
    <property type="entry name" value="PROKAR_LIPOPROTEIN"/>
    <property type="match status" value="1"/>
</dbReference>
<dbReference type="EMBL" id="BDCO01000002">
    <property type="protein sequence ID" value="GAT34195.1"/>
    <property type="molecule type" value="Genomic_DNA"/>
</dbReference>
<evidence type="ECO:0000313" key="3">
    <source>
        <dbReference type="Proteomes" id="UP000076023"/>
    </source>
</evidence>